<dbReference type="FunFam" id="3.90.79.10:FF:000001">
    <property type="entry name" value="RNA pyrophosphohydrolase"/>
    <property type="match status" value="1"/>
</dbReference>
<comment type="function">
    <text evidence="4">Accelerates the degradation of transcripts by removing pyrophosphate from the 5'-end of triphosphorylated RNA, leading to a more labile monophosphorylated state that can stimulate subsequent ribonuclease cleavage.</text>
</comment>
<reference evidence="7 8" key="1">
    <citation type="submission" date="2019-07" db="EMBL/GenBank/DDBJ databases">
        <title>Tepidimonas charontis SPSP-6 draft genome.</title>
        <authorList>
            <person name="Da Costa M.S."/>
            <person name="Froufe H.J.C."/>
            <person name="Egas C."/>
            <person name="Albuquerque L."/>
        </authorList>
    </citation>
    <scope>NUCLEOTIDE SEQUENCE [LARGE SCALE GENOMIC DNA]</scope>
    <source>
        <strain evidence="7 8">SPSP-6</strain>
    </source>
</reference>
<evidence type="ECO:0000259" key="6">
    <source>
        <dbReference type="PROSITE" id="PS51462"/>
    </source>
</evidence>
<dbReference type="InterPro" id="IPR015797">
    <property type="entry name" value="NUDIX_hydrolase-like_dom_sf"/>
</dbReference>
<keyword evidence="3 4" id="KW-0378">Hydrolase</keyword>
<feature type="compositionally biased region" description="Low complexity" evidence="5">
    <location>
        <begin position="232"/>
        <end position="246"/>
    </location>
</feature>
<dbReference type="SUPFAM" id="SSF55811">
    <property type="entry name" value="Nudix"/>
    <property type="match status" value="1"/>
</dbReference>
<proteinExistence type="inferred from homology"/>
<dbReference type="EC" id="3.6.1.-" evidence="4"/>
<keyword evidence="8" id="KW-1185">Reference proteome</keyword>
<dbReference type="CDD" id="cd03671">
    <property type="entry name" value="NUDIX_Ap4A_hydrolase_plant_like"/>
    <property type="match status" value="1"/>
</dbReference>
<name>A0A554XGC1_9BURK</name>
<protein>
    <recommendedName>
        <fullName evidence="4">RNA pyrophosphohydrolase</fullName>
        <ecNumber evidence="4">3.6.1.-</ecNumber>
    </recommendedName>
    <alternativeName>
        <fullName evidence="4">(Di)nucleoside polyphosphate hydrolase</fullName>
    </alternativeName>
</protein>
<comment type="caution">
    <text evidence="7">The sequence shown here is derived from an EMBL/GenBank/DDBJ whole genome shotgun (WGS) entry which is preliminary data.</text>
</comment>
<dbReference type="Pfam" id="PF00293">
    <property type="entry name" value="NUDIX"/>
    <property type="match status" value="1"/>
</dbReference>
<organism evidence="7 8">
    <name type="scientific">Tepidimonas charontis</name>
    <dbReference type="NCBI Taxonomy" id="2267262"/>
    <lineage>
        <taxon>Bacteria</taxon>
        <taxon>Pseudomonadati</taxon>
        <taxon>Pseudomonadota</taxon>
        <taxon>Betaproteobacteria</taxon>
        <taxon>Burkholderiales</taxon>
        <taxon>Tepidimonas</taxon>
    </lineage>
</organism>
<dbReference type="InterPro" id="IPR020084">
    <property type="entry name" value="NUDIX_hydrolase_CS"/>
</dbReference>
<feature type="region of interest" description="Disordered" evidence="5">
    <location>
        <begin position="173"/>
        <end position="292"/>
    </location>
</feature>
<evidence type="ECO:0000256" key="5">
    <source>
        <dbReference type="SAM" id="MobiDB-lite"/>
    </source>
</evidence>
<dbReference type="InterPro" id="IPR000086">
    <property type="entry name" value="NUDIX_hydrolase_dom"/>
</dbReference>
<dbReference type="PRINTS" id="PR00502">
    <property type="entry name" value="NUDIXFAMILY"/>
</dbReference>
<gene>
    <name evidence="4 7" type="primary">rppH</name>
    <name evidence="4" type="synonym">nudH</name>
    <name evidence="7" type="ORF">Tchar_01183</name>
</gene>
<comment type="cofactor">
    <cofactor evidence="1">
        <name>Mn(2+)</name>
        <dbReference type="ChEBI" id="CHEBI:29035"/>
    </cofactor>
</comment>
<feature type="domain" description="Nudix hydrolase" evidence="6">
    <location>
        <begin position="15"/>
        <end position="158"/>
    </location>
</feature>
<feature type="compositionally biased region" description="Basic and acidic residues" evidence="5">
    <location>
        <begin position="173"/>
        <end position="193"/>
    </location>
</feature>
<feature type="short sequence motif" description="Nudix box" evidence="4">
    <location>
        <begin position="47"/>
        <end position="68"/>
    </location>
</feature>
<sequence length="292" mass="33525">MQFSNLGLIMLDRDGFRPNVGIILLNHKNQVFWGKRIRTHSWQFPQGGIDRGETPEQAMYRELHEEIGLRPEHVELIARTRNWLRYEVPDRYIRRESRGHYRGQKQIWFLLRLIGGDWNLNLRATDHPEFDAWRWNDYWVPLDLVIEFKRDVYLRALRELARYLPPLQGEDGRRREARNRYLRGERRERRPDEAPTTGGTRSRSPQPGGDNPSQLAPAAHASDRGSPRWRSLPAHLAAPPHLELPPGGSFDPHPDALPRRWGASGTPRAGNDDADASAGTEPASPPTSAPST</sequence>
<dbReference type="PANTHER" id="PTHR43736">
    <property type="entry name" value="ADP-RIBOSE PYROPHOSPHATASE"/>
    <property type="match status" value="1"/>
</dbReference>
<dbReference type="NCBIfam" id="NF001938">
    <property type="entry name" value="PRK00714.1-5"/>
    <property type="match status" value="1"/>
</dbReference>
<dbReference type="InterPro" id="IPR022927">
    <property type="entry name" value="RppH"/>
</dbReference>
<feature type="compositionally biased region" description="Pro residues" evidence="5">
    <location>
        <begin position="283"/>
        <end position="292"/>
    </location>
</feature>
<dbReference type="Gene3D" id="3.90.79.10">
    <property type="entry name" value="Nucleoside Triphosphate Pyrophosphohydrolase"/>
    <property type="match status" value="1"/>
</dbReference>
<evidence type="ECO:0000256" key="3">
    <source>
        <dbReference type="ARBA" id="ARBA00022801"/>
    </source>
</evidence>
<dbReference type="Proteomes" id="UP000318294">
    <property type="component" value="Unassembled WGS sequence"/>
</dbReference>
<comment type="cofactor">
    <cofactor evidence="4">
        <name>a divalent metal cation</name>
        <dbReference type="ChEBI" id="CHEBI:60240"/>
    </cofactor>
</comment>
<evidence type="ECO:0000313" key="8">
    <source>
        <dbReference type="Proteomes" id="UP000318294"/>
    </source>
</evidence>
<dbReference type="AlphaFoldDB" id="A0A554XGC1"/>
<accession>A0A554XGC1</accession>
<dbReference type="PANTHER" id="PTHR43736:SF1">
    <property type="entry name" value="DIHYDRONEOPTERIN TRIPHOSPHATE DIPHOSPHATASE"/>
    <property type="match status" value="1"/>
</dbReference>
<dbReference type="NCBIfam" id="NF001937">
    <property type="entry name" value="PRK00714.1-4"/>
    <property type="match status" value="1"/>
</dbReference>
<dbReference type="InterPro" id="IPR020476">
    <property type="entry name" value="Nudix_hydrolase"/>
</dbReference>
<dbReference type="PROSITE" id="PS00893">
    <property type="entry name" value="NUDIX_BOX"/>
    <property type="match status" value="1"/>
</dbReference>
<evidence type="ECO:0000313" key="7">
    <source>
        <dbReference type="EMBL" id="TSE34829.1"/>
    </source>
</evidence>
<comment type="cofactor">
    <cofactor evidence="2">
        <name>Mg(2+)</name>
        <dbReference type="ChEBI" id="CHEBI:18420"/>
    </cofactor>
</comment>
<dbReference type="HAMAP" id="MF_00298">
    <property type="entry name" value="Nudix_RppH"/>
    <property type="match status" value="1"/>
</dbReference>
<evidence type="ECO:0000256" key="2">
    <source>
        <dbReference type="ARBA" id="ARBA00001946"/>
    </source>
</evidence>
<dbReference type="NCBIfam" id="NF001935">
    <property type="entry name" value="PRK00714.1-2"/>
    <property type="match status" value="1"/>
</dbReference>
<dbReference type="EMBL" id="VJON01000014">
    <property type="protein sequence ID" value="TSE34829.1"/>
    <property type="molecule type" value="Genomic_DNA"/>
</dbReference>
<dbReference type="PROSITE" id="PS51462">
    <property type="entry name" value="NUDIX"/>
    <property type="match status" value="1"/>
</dbReference>
<evidence type="ECO:0000256" key="4">
    <source>
        <dbReference type="HAMAP-Rule" id="MF_00298"/>
    </source>
</evidence>
<dbReference type="GO" id="GO:0034353">
    <property type="term" value="F:mRNA 5'-diphosphatase activity"/>
    <property type="evidence" value="ECO:0007669"/>
    <property type="project" value="UniProtKB-ARBA"/>
</dbReference>
<comment type="similarity">
    <text evidence="4">Belongs to the Nudix hydrolase family. RppH subfamily.</text>
</comment>
<evidence type="ECO:0000256" key="1">
    <source>
        <dbReference type="ARBA" id="ARBA00001936"/>
    </source>
</evidence>